<evidence type="ECO:0000313" key="1">
    <source>
        <dbReference type="EMBL" id="CAH7667838.1"/>
    </source>
</evidence>
<comment type="caution">
    <text evidence="1">The sequence shown here is derived from an EMBL/GenBank/DDBJ whole genome shotgun (WGS) entry which is preliminary data.</text>
</comment>
<evidence type="ECO:0000313" key="2">
    <source>
        <dbReference type="Proteomes" id="UP001153365"/>
    </source>
</evidence>
<organism evidence="1 2">
    <name type="scientific">Phakopsora pachyrhizi</name>
    <name type="common">Asian soybean rust disease fungus</name>
    <dbReference type="NCBI Taxonomy" id="170000"/>
    <lineage>
        <taxon>Eukaryota</taxon>
        <taxon>Fungi</taxon>
        <taxon>Dikarya</taxon>
        <taxon>Basidiomycota</taxon>
        <taxon>Pucciniomycotina</taxon>
        <taxon>Pucciniomycetes</taxon>
        <taxon>Pucciniales</taxon>
        <taxon>Phakopsoraceae</taxon>
        <taxon>Phakopsora</taxon>
    </lineage>
</organism>
<dbReference type="EMBL" id="CALTRL010000393">
    <property type="protein sequence ID" value="CAH7667838.1"/>
    <property type="molecule type" value="Genomic_DNA"/>
</dbReference>
<proteinExistence type="predicted"/>
<dbReference type="AlphaFoldDB" id="A0AAV0AK52"/>
<name>A0AAV0AK52_PHAPC</name>
<reference evidence="1" key="1">
    <citation type="submission" date="2022-06" db="EMBL/GenBank/DDBJ databases">
        <authorList>
            <consortium name="SYNGENTA / RWTH Aachen University"/>
        </authorList>
    </citation>
    <scope>NUCLEOTIDE SEQUENCE</scope>
</reference>
<accession>A0AAV0AK52</accession>
<protein>
    <submittedName>
        <fullName evidence="1">Uncharacterized protein</fullName>
    </submittedName>
</protein>
<gene>
    <name evidence="1" type="ORF">PPACK8108_LOCUS2271</name>
</gene>
<sequence length="58" mass="6693">MVVVIIVSLEEEDGGKLESIYPPGNECLAEIIKLDEEVKKDLYRIVDWGNQLVFNWEI</sequence>
<keyword evidence="2" id="KW-1185">Reference proteome</keyword>
<dbReference type="Proteomes" id="UP001153365">
    <property type="component" value="Unassembled WGS sequence"/>
</dbReference>